<dbReference type="Gene3D" id="1.10.10.10">
    <property type="entry name" value="Winged helix-like DNA-binding domain superfamily/Winged helix DNA-binding domain"/>
    <property type="match status" value="1"/>
</dbReference>
<dbReference type="InterPro" id="IPR036388">
    <property type="entry name" value="WH-like_DNA-bd_sf"/>
</dbReference>
<dbReference type="EMBL" id="JACHIA010000001">
    <property type="protein sequence ID" value="MBB6068421.1"/>
    <property type="molecule type" value="Genomic_DNA"/>
</dbReference>
<protein>
    <submittedName>
        <fullName evidence="5">DNA-binding transcriptional regulator YhcF (GntR family)</fullName>
    </submittedName>
</protein>
<dbReference type="PROSITE" id="PS50949">
    <property type="entry name" value="HTH_GNTR"/>
    <property type="match status" value="1"/>
</dbReference>
<dbReference type="AlphaFoldDB" id="A0A841GIF9"/>
<feature type="domain" description="HTH gntR-type" evidence="4">
    <location>
        <begin position="5"/>
        <end position="73"/>
    </location>
</feature>
<sequence length="328" mass="36282">MDQETALSDKLRDRILSSLHLGLLQPGDRLPSIRALWREMGVDHRVVAQAYRILEDEGLVEVRGRSGVYLAPQDQLGGEILAETARWMAGVLVEGWKRRMTLAEIPELIRRCTSTVRLTCACVESNVDQMTAYCAELREQFGIESVPVYISPVPLPRPERSVEFHAVEEAIRQADMVVTTSYHSRLVRKAAENVGVPAVTLTVNTEVIETVQRQIRNGGVTLVCVDPEFGNRLRAMYADTLDGPGEIRVVLADDPEAMAALNRDEPAMLTLAARERLGEGFDFPPLLLPHSPTFSAHTARELLQLIIRLNLSAAERQDATQLLAGTGA</sequence>
<evidence type="ECO:0000313" key="6">
    <source>
        <dbReference type="Proteomes" id="UP000582837"/>
    </source>
</evidence>
<dbReference type="Pfam" id="PF00392">
    <property type="entry name" value="GntR"/>
    <property type="match status" value="1"/>
</dbReference>
<keyword evidence="3" id="KW-0804">Transcription</keyword>
<dbReference type="GO" id="GO:0003677">
    <property type="term" value="F:DNA binding"/>
    <property type="evidence" value="ECO:0007669"/>
    <property type="project" value="UniProtKB-KW"/>
</dbReference>
<dbReference type="RefSeq" id="WP_221239649.1">
    <property type="nucleotide sequence ID" value="NZ_JACHIA010000001.1"/>
</dbReference>
<keyword evidence="2 5" id="KW-0238">DNA-binding</keyword>
<dbReference type="PANTHER" id="PTHR38445">
    <property type="entry name" value="HTH-TYPE TRANSCRIPTIONAL REPRESSOR YTRA"/>
    <property type="match status" value="1"/>
</dbReference>
<keyword evidence="6" id="KW-1185">Reference proteome</keyword>
<evidence type="ECO:0000256" key="1">
    <source>
        <dbReference type="ARBA" id="ARBA00023015"/>
    </source>
</evidence>
<dbReference type="SUPFAM" id="SSF46785">
    <property type="entry name" value="Winged helix' DNA-binding domain"/>
    <property type="match status" value="1"/>
</dbReference>
<proteinExistence type="predicted"/>
<evidence type="ECO:0000313" key="5">
    <source>
        <dbReference type="EMBL" id="MBB6068421.1"/>
    </source>
</evidence>
<dbReference type="InterPro" id="IPR036390">
    <property type="entry name" value="WH_DNA-bd_sf"/>
</dbReference>
<reference evidence="5 6" key="1">
    <citation type="submission" date="2020-08" db="EMBL/GenBank/DDBJ databases">
        <title>Genomic Encyclopedia of Type Strains, Phase IV (KMG-IV): sequencing the most valuable type-strain genomes for metagenomic binning, comparative biology and taxonomic classification.</title>
        <authorList>
            <person name="Goeker M."/>
        </authorList>
    </citation>
    <scope>NUCLEOTIDE SEQUENCE [LARGE SCALE GENOMIC DNA]</scope>
    <source>
        <strain evidence="5 6">DSM 29007</strain>
    </source>
</reference>
<keyword evidence="1" id="KW-0805">Transcription regulation</keyword>
<dbReference type="SMART" id="SM00345">
    <property type="entry name" value="HTH_GNTR"/>
    <property type="match status" value="1"/>
</dbReference>
<organism evidence="5 6">
    <name type="scientific">Longimicrobium terrae</name>
    <dbReference type="NCBI Taxonomy" id="1639882"/>
    <lineage>
        <taxon>Bacteria</taxon>
        <taxon>Pseudomonadati</taxon>
        <taxon>Gemmatimonadota</taxon>
        <taxon>Longimicrobiia</taxon>
        <taxon>Longimicrobiales</taxon>
        <taxon>Longimicrobiaceae</taxon>
        <taxon>Longimicrobium</taxon>
    </lineage>
</organism>
<dbReference type="GO" id="GO:0003700">
    <property type="term" value="F:DNA-binding transcription factor activity"/>
    <property type="evidence" value="ECO:0007669"/>
    <property type="project" value="InterPro"/>
</dbReference>
<dbReference type="Proteomes" id="UP000582837">
    <property type="component" value="Unassembled WGS sequence"/>
</dbReference>
<dbReference type="InterPro" id="IPR000524">
    <property type="entry name" value="Tscrpt_reg_HTH_GntR"/>
</dbReference>
<dbReference type="PANTHER" id="PTHR38445:SF9">
    <property type="entry name" value="HTH-TYPE TRANSCRIPTIONAL REPRESSOR YTRA"/>
    <property type="match status" value="1"/>
</dbReference>
<gene>
    <name evidence="5" type="ORF">HNQ61_000032</name>
</gene>
<evidence type="ECO:0000256" key="2">
    <source>
        <dbReference type="ARBA" id="ARBA00023125"/>
    </source>
</evidence>
<evidence type="ECO:0000259" key="4">
    <source>
        <dbReference type="PROSITE" id="PS50949"/>
    </source>
</evidence>
<name>A0A841GIF9_9BACT</name>
<comment type="caution">
    <text evidence="5">The sequence shown here is derived from an EMBL/GenBank/DDBJ whole genome shotgun (WGS) entry which is preliminary data.</text>
</comment>
<evidence type="ECO:0000256" key="3">
    <source>
        <dbReference type="ARBA" id="ARBA00023163"/>
    </source>
</evidence>
<dbReference type="CDD" id="cd07377">
    <property type="entry name" value="WHTH_GntR"/>
    <property type="match status" value="1"/>
</dbReference>
<accession>A0A841GIF9</accession>